<proteinExistence type="predicted"/>
<reference evidence="3" key="1">
    <citation type="journal article" date="2014" name="Proc. Natl. Acad. Sci. U.S.A.">
        <title>Extensive sampling of basidiomycete genomes demonstrates inadequacy of the white-rot/brown-rot paradigm for wood decay fungi.</title>
        <authorList>
            <person name="Riley R."/>
            <person name="Salamov A.A."/>
            <person name="Brown D.W."/>
            <person name="Nagy L.G."/>
            <person name="Floudas D."/>
            <person name="Held B.W."/>
            <person name="Levasseur A."/>
            <person name="Lombard V."/>
            <person name="Morin E."/>
            <person name="Otillar R."/>
            <person name="Lindquist E.A."/>
            <person name="Sun H."/>
            <person name="LaButti K.M."/>
            <person name="Schmutz J."/>
            <person name="Jabbour D."/>
            <person name="Luo H."/>
            <person name="Baker S.E."/>
            <person name="Pisabarro A.G."/>
            <person name="Walton J.D."/>
            <person name="Blanchette R.A."/>
            <person name="Henrissat B."/>
            <person name="Martin F."/>
            <person name="Cullen D."/>
            <person name="Hibbett D.S."/>
            <person name="Grigoriev I.V."/>
        </authorList>
    </citation>
    <scope>NUCLEOTIDE SEQUENCE [LARGE SCALE GENOMIC DNA]</scope>
    <source>
        <strain evidence="3">FD-172 SS1</strain>
    </source>
</reference>
<protein>
    <submittedName>
        <fullName evidence="2">Uncharacterized protein</fullName>
    </submittedName>
</protein>
<name>A0A067NAB7_BOTB1</name>
<dbReference type="OrthoDB" id="2961624at2759"/>
<dbReference type="AlphaFoldDB" id="A0A067NAB7"/>
<keyword evidence="3" id="KW-1185">Reference proteome</keyword>
<feature type="compositionally biased region" description="Low complexity" evidence="1">
    <location>
        <begin position="33"/>
        <end position="49"/>
    </location>
</feature>
<evidence type="ECO:0000313" key="2">
    <source>
        <dbReference type="EMBL" id="KDQ21077.1"/>
    </source>
</evidence>
<feature type="region of interest" description="Disordered" evidence="1">
    <location>
        <begin position="179"/>
        <end position="211"/>
    </location>
</feature>
<feature type="compositionally biased region" description="Pro residues" evidence="1">
    <location>
        <begin position="253"/>
        <end position="268"/>
    </location>
</feature>
<feature type="region of interest" description="Disordered" evidence="1">
    <location>
        <begin position="28"/>
        <end position="54"/>
    </location>
</feature>
<organism evidence="2 3">
    <name type="scientific">Botryobasidium botryosum (strain FD-172 SS1)</name>
    <dbReference type="NCBI Taxonomy" id="930990"/>
    <lineage>
        <taxon>Eukaryota</taxon>
        <taxon>Fungi</taxon>
        <taxon>Dikarya</taxon>
        <taxon>Basidiomycota</taxon>
        <taxon>Agaricomycotina</taxon>
        <taxon>Agaricomycetes</taxon>
        <taxon>Cantharellales</taxon>
        <taxon>Botryobasidiaceae</taxon>
        <taxon>Botryobasidium</taxon>
    </lineage>
</organism>
<evidence type="ECO:0000313" key="3">
    <source>
        <dbReference type="Proteomes" id="UP000027195"/>
    </source>
</evidence>
<dbReference type="HOGENOM" id="CLU_396885_0_0_1"/>
<gene>
    <name evidence="2" type="ORF">BOTBODRAFT_27079</name>
</gene>
<dbReference type="Proteomes" id="UP000027195">
    <property type="component" value="Unassembled WGS sequence"/>
</dbReference>
<dbReference type="InParanoid" id="A0A067NAB7"/>
<feature type="compositionally biased region" description="Low complexity" evidence="1">
    <location>
        <begin position="495"/>
        <end position="514"/>
    </location>
</feature>
<feature type="region of interest" description="Disordered" evidence="1">
    <location>
        <begin position="226"/>
        <end position="309"/>
    </location>
</feature>
<sequence>MWSFASILGSAKKKDKYASPLVRINSGRRTPFSSHTLSGRSSRSTLRGTPLPSPVKPEFFLPDPPLAAGRPVLAIRSSSLNAQDDPFSADPATPSVIFPSKRVGLDSLAVPSAPRRRANSLGASNALSPENCTAPVAPANAAPPRPCAKPQPPALAPAFVPAPAKPPVVHVLPPLPTYAPLLDPRDSQPPSRSASPFRTPPRTNTKRVVPQLDGVWRNFMRETEEDMASFSPERDTPKSSGASVRSPSRTRRLPPPAPAPDRPLPVLPPGIRRARSHARLDQPTVTVDGVPLLTPPMSPTNSTDHTGRNGSIDLGLLADIKLPLLQIPADPFSDANEFSPNHIPTPSSVSSLPYLDTDKNLSIYSDTSTISANGSRNASEVSLSLFPSPPTSVLSPKPSSSSLALLFSSLASASASSSPSSSSSSSLASTPASLSSHTLAFPCLSPTPPTPPPKDTPPRLTPLPTPPLSPTTHIFGSIMQRRSPSCPLSPPPTYTPTTFFPSPHSSQNSHSYSHGYTDSVGSTNFSSLFEDDASSLSSAYESTYSRLHSAAQSVTSLLLPAESASGSAPTLALTPASTSNVDLDKALPEVPRCDPSADADERVGSELDLDLMRKSLNRCQGRAGLGQAHNHNHNHAQPHALPHAQAQALGPVTMRVGDENLSAGAGAGASASTSAGGSLSLSPVAGSVQWGYAL</sequence>
<evidence type="ECO:0000256" key="1">
    <source>
        <dbReference type="SAM" id="MobiDB-lite"/>
    </source>
</evidence>
<dbReference type="EMBL" id="KL198017">
    <property type="protein sequence ID" value="KDQ21077.1"/>
    <property type="molecule type" value="Genomic_DNA"/>
</dbReference>
<accession>A0A067NAB7</accession>
<feature type="region of interest" description="Disordered" evidence="1">
    <location>
        <begin position="439"/>
        <end position="514"/>
    </location>
</feature>
<feature type="compositionally biased region" description="Pro residues" evidence="1">
    <location>
        <begin position="445"/>
        <end position="469"/>
    </location>
</feature>